<dbReference type="EMBL" id="NQJD01000001">
    <property type="protein sequence ID" value="TAA76280.1"/>
    <property type="molecule type" value="Genomic_DNA"/>
</dbReference>
<dbReference type="PANTHER" id="PTHR11933:SF5">
    <property type="entry name" value="MITOCHONDRIAL TRNA-SPECIFIC 2-THIOURIDYLASE 1"/>
    <property type="match status" value="1"/>
</dbReference>
<keyword evidence="1 9" id="KW-0820">tRNA-binding</keyword>
<comment type="function">
    <text evidence="9">Catalyzes the 2-thiolation of uridine at the wobble position (U34) of tRNA, leading to the formation of s(2)U34.</text>
</comment>
<dbReference type="AlphaFoldDB" id="A0A521G5P6"/>
<evidence type="ECO:0000256" key="4">
    <source>
        <dbReference type="ARBA" id="ARBA00022741"/>
    </source>
</evidence>
<dbReference type="Proteomes" id="UP000316238">
    <property type="component" value="Unassembled WGS sequence"/>
</dbReference>
<dbReference type="InterPro" id="IPR014729">
    <property type="entry name" value="Rossmann-like_a/b/a_fold"/>
</dbReference>
<dbReference type="PANTHER" id="PTHR11933">
    <property type="entry name" value="TRNA 5-METHYLAMINOMETHYL-2-THIOURIDYLATE -METHYLTRANSFERASE"/>
    <property type="match status" value="1"/>
</dbReference>
<feature type="binding site" evidence="9">
    <location>
        <position position="37"/>
    </location>
    <ligand>
        <name>ATP</name>
        <dbReference type="ChEBI" id="CHEBI:30616"/>
    </ligand>
</feature>
<dbReference type="Gene3D" id="3.40.50.620">
    <property type="entry name" value="HUPs"/>
    <property type="match status" value="1"/>
</dbReference>
<dbReference type="InterPro" id="IPR046885">
    <property type="entry name" value="MnmA-like_C"/>
</dbReference>
<keyword evidence="4 9" id="KW-0547">Nucleotide-binding</keyword>
<dbReference type="Pfam" id="PF20258">
    <property type="entry name" value="tRNA_Me_trans_C"/>
    <property type="match status" value="1"/>
</dbReference>
<keyword evidence="2 9" id="KW-0808">Transferase</keyword>
<dbReference type="EC" id="2.8.1.13" evidence="9"/>
<dbReference type="SUPFAM" id="SSF52402">
    <property type="entry name" value="Adenine nucleotide alpha hydrolases-like"/>
    <property type="match status" value="1"/>
</dbReference>
<protein>
    <recommendedName>
        <fullName evidence="9">tRNA-specific 2-thiouridylase MnmA</fullName>
        <ecNumber evidence="9">2.8.1.13</ecNumber>
    </recommendedName>
</protein>
<feature type="site" description="Interaction with tRNA" evidence="9">
    <location>
        <position position="323"/>
    </location>
</feature>
<keyword evidence="13" id="KW-1185">Reference proteome</keyword>
<comment type="similarity">
    <text evidence="9">Belongs to the MnmA/TRMU family.</text>
</comment>
<evidence type="ECO:0000256" key="8">
    <source>
        <dbReference type="ARBA" id="ARBA00051542"/>
    </source>
</evidence>
<dbReference type="GO" id="GO:0005737">
    <property type="term" value="C:cytoplasm"/>
    <property type="evidence" value="ECO:0007669"/>
    <property type="project" value="UniProtKB-SubCell"/>
</dbReference>
<dbReference type="HAMAP" id="MF_00144">
    <property type="entry name" value="tRNA_thiouridyl_MnmA"/>
    <property type="match status" value="1"/>
</dbReference>
<dbReference type="InterPro" id="IPR023382">
    <property type="entry name" value="MnmA-like_central_sf"/>
</dbReference>
<comment type="caution">
    <text evidence="12">The sequence shown here is derived from an EMBL/GenBank/DDBJ whole genome shotgun (WGS) entry which is preliminary data.</text>
</comment>
<feature type="domain" description="tRNA-specific 2-thiouridylase MnmA-like C-terminal" evidence="10">
    <location>
        <begin position="266"/>
        <end position="339"/>
    </location>
</feature>
<dbReference type="InterPro" id="IPR004506">
    <property type="entry name" value="MnmA-like"/>
</dbReference>
<comment type="catalytic activity">
    <reaction evidence="8 9">
        <text>S-sulfanyl-L-cysteinyl-[protein] + uridine(34) in tRNA + AH2 + ATP = 2-thiouridine(34) in tRNA + L-cysteinyl-[protein] + A + AMP + diphosphate + H(+)</text>
        <dbReference type="Rhea" id="RHEA:47032"/>
        <dbReference type="Rhea" id="RHEA-COMP:10131"/>
        <dbReference type="Rhea" id="RHEA-COMP:11726"/>
        <dbReference type="Rhea" id="RHEA-COMP:11727"/>
        <dbReference type="Rhea" id="RHEA-COMP:11728"/>
        <dbReference type="ChEBI" id="CHEBI:13193"/>
        <dbReference type="ChEBI" id="CHEBI:15378"/>
        <dbReference type="ChEBI" id="CHEBI:17499"/>
        <dbReference type="ChEBI" id="CHEBI:29950"/>
        <dbReference type="ChEBI" id="CHEBI:30616"/>
        <dbReference type="ChEBI" id="CHEBI:33019"/>
        <dbReference type="ChEBI" id="CHEBI:61963"/>
        <dbReference type="ChEBI" id="CHEBI:65315"/>
        <dbReference type="ChEBI" id="CHEBI:87170"/>
        <dbReference type="ChEBI" id="CHEBI:456215"/>
        <dbReference type="EC" id="2.8.1.13"/>
    </reaction>
</comment>
<evidence type="ECO:0000256" key="2">
    <source>
        <dbReference type="ARBA" id="ARBA00022679"/>
    </source>
</evidence>
<feature type="binding site" evidence="9">
    <location>
        <position position="118"/>
    </location>
    <ligand>
        <name>ATP</name>
        <dbReference type="ChEBI" id="CHEBI:30616"/>
    </ligand>
</feature>
<sequence length="357" mass="39759">MLLFPRNIGIALSGGVDSTIAVALLLEQGFAVQGFFMLLLPDSEQQVGKVQNIADRLGIPLHLVDRREQFQQQIIASFTATYRQGLTPNPCIICNRLIKFGLLLEAMAAKSMDAMATGHYARVESGSLRRGLDSAKDQSYFLCRLTAKQLSRLILPLGTWRKQDVFARARAMGFSNFEEGGESQDVCFLAGQDLAGFLDQQGIEARSGEIITEQGKVLGSHQGIWNYTVGQRRGLGLPDATPWYVTGLDAERNVVIVGKNQELFQRELLLADMQWQIEPSEQWQGRVQLRSRHQAAEAKAVPTENGCWRVFFKEPQRAITPGQFAVLYEDDQVVGSGVIQHHPLLAIYPDDILHHLS</sequence>
<feature type="active site" description="Cysteine persulfide intermediate" evidence="9">
    <location>
        <position position="187"/>
    </location>
</feature>
<dbReference type="GO" id="GO:0002143">
    <property type="term" value="P:tRNA wobble position uridine thiolation"/>
    <property type="evidence" value="ECO:0007669"/>
    <property type="project" value="TreeGrafter"/>
</dbReference>
<dbReference type="GO" id="GO:0008168">
    <property type="term" value="F:methyltransferase activity"/>
    <property type="evidence" value="ECO:0007669"/>
    <property type="project" value="UniProtKB-KW"/>
</dbReference>
<dbReference type="GO" id="GO:0005524">
    <property type="term" value="F:ATP binding"/>
    <property type="evidence" value="ECO:0007669"/>
    <property type="project" value="UniProtKB-KW"/>
</dbReference>
<evidence type="ECO:0000256" key="6">
    <source>
        <dbReference type="ARBA" id="ARBA00022884"/>
    </source>
</evidence>
<feature type="domain" description="tRNA-specific 2-thiouridylase MnmA-like central" evidence="11">
    <location>
        <begin position="197"/>
        <end position="259"/>
    </location>
</feature>
<dbReference type="GO" id="GO:0103016">
    <property type="term" value="F:tRNA-uridine 2-sulfurtransferase activity"/>
    <property type="evidence" value="ECO:0007669"/>
    <property type="project" value="UniProtKB-EC"/>
</dbReference>
<proteinExistence type="inferred from homology"/>
<evidence type="ECO:0000256" key="9">
    <source>
        <dbReference type="HAMAP-Rule" id="MF_00144"/>
    </source>
</evidence>
<gene>
    <name evidence="9" type="primary">mnmA</name>
    <name evidence="12" type="ORF">CDV28_101183</name>
</gene>
<keyword evidence="9" id="KW-0963">Cytoplasm</keyword>
<keyword evidence="5 9" id="KW-0067">ATP-binding</keyword>
<feature type="active site" description="Nucleophile" evidence="9">
    <location>
        <position position="94"/>
    </location>
</feature>
<evidence type="ECO:0000256" key="3">
    <source>
        <dbReference type="ARBA" id="ARBA00022694"/>
    </source>
</evidence>
<dbReference type="Gene3D" id="2.40.30.10">
    <property type="entry name" value="Translation factors"/>
    <property type="match status" value="1"/>
</dbReference>
<dbReference type="Pfam" id="PF03054">
    <property type="entry name" value="tRNA_Me_trans"/>
    <property type="match status" value="1"/>
</dbReference>
<keyword evidence="3 9" id="KW-0819">tRNA processing</keyword>
<dbReference type="NCBIfam" id="TIGR00420">
    <property type="entry name" value="trmU"/>
    <property type="match status" value="1"/>
</dbReference>
<reference evidence="12" key="1">
    <citation type="submission" date="2017-07" db="EMBL/GenBank/DDBJ databases">
        <title>The cable genome - Insights into the physiology and evolution of filamentous bacteria capable of sulfide oxidation via long distance electron transfer.</title>
        <authorList>
            <person name="Thorup C."/>
            <person name="Bjerg J.T."/>
            <person name="Schreiber L."/>
            <person name="Nielsen L.P."/>
            <person name="Kjeldsen K.U."/>
            <person name="Boesen T."/>
            <person name="Boggild A."/>
            <person name="Meysman F."/>
            <person name="Geelhoed J."/>
            <person name="Schramm A."/>
        </authorList>
    </citation>
    <scope>NUCLEOTIDE SEQUENCE [LARGE SCALE GENOMIC DNA]</scope>
    <source>
        <strain evidence="12">GS</strain>
    </source>
</reference>
<comment type="subcellular location">
    <subcellularLocation>
        <location evidence="9">Cytoplasm</location>
    </subcellularLocation>
</comment>
<keyword evidence="6 9" id="KW-0694">RNA-binding</keyword>
<feature type="region of interest" description="Interaction with tRNA" evidence="9">
    <location>
        <begin position="136"/>
        <end position="138"/>
    </location>
</feature>
<evidence type="ECO:0000259" key="11">
    <source>
        <dbReference type="Pfam" id="PF20259"/>
    </source>
</evidence>
<evidence type="ECO:0000259" key="10">
    <source>
        <dbReference type="Pfam" id="PF20258"/>
    </source>
</evidence>
<evidence type="ECO:0000313" key="12">
    <source>
        <dbReference type="EMBL" id="TAA76280.1"/>
    </source>
</evidence>
<evidence type="ECO:0000256" key="1">
    <source>
        <dbReference type="ARBA" id="ARBA00022555"/>
    </source>
</evidence>
<evidence type="ECO:0000256" key="7">
    <source>
        <dbReference type="ARBA" id="ARBA00023157"/>
    </source>
</evidence>
<dbReference type="CDD" id="cd01998">
    <property type="entry name" value="MnmA_TRMU-like"/>
    <property type="match status" value="1"/>
</dbReference>
<dbReference type="InterPro" id="IPR046884">
    <property type="entry name" value="MnmA-like_central"/>
</dbReference>
<evidence type="ECO:0000256" key="5">
    <source>
        <dbReference type="ARBA" id="ARBA00022840"/>
    </source>
</evidence>
<dbReference type="NCBIfam" id="NF001138">
    <property type="entry name" value="PRK00143.1"/>
    <property type="match status" value="1"/>
</dbReference>
<keyword evidence="7" id="KW-1015">Disulfide bond</keyword>
<feature type="site" description="Interaction with tRNA" evidence="9">
    <location>
        <position position="119"/>
    </location>
</feature>
<dbReference type="GO" id="GO:0000049">
    <property type="term" value="F:tRNA binding"/>
    <property type="evidence" value="ECO:0007669"/>
    <property type="project" value="UniProtKB-KW"/>
</dbReference>
<dbReference type="GO" id="GO:0032259">
    <property type="term" value="P:methylation"/>
    <property type="evidence" value="ECO:0007669"/>
    <property type="project" value="UniProtKB-KW"/>
</dbReference>
<evidence type="ECO:0000313" key="13">
    <source>
        <dbReference type="Proteomes" id="UP000316238"/>
    </source>
</evidence>
<feature type="binding site" evidence="9">
    <location>
        <begin position="11"/>
        <end position="18"/>
    </location>
    <ligand>
        <name>ATP</name>
        <dbReference type="ChEBI" id="CHEBI:30616"/>
    </ligand>
</feature>
<accession>A0A521G5P6</accession>
<comment type="caution">
    <text evidence="9">Lacks conserved residue(s) required for the propagation of feature annotation.</text>
</comment>
<name>A0A521G5P6_9BACT</name>
<dbReference type="Gene3D" id="2.30.30.280">
    <property type="entry name" value="Adenine nucleotide alpha hydrolases-like domains"/>
    <property type="match status" value="1"/>
</dbReference>
<dbReference type="FunFam" id="2.30.30.280:FF:000001">
    <property type="entry name" value="tRNA-specific 2-thiouridylase MnmA"/>
    <property type="match status" value="1"/>
</dbReference>
<organism evidence="12 13">
    <name type="scientific">Candidatus Electronema aureum</name>
    <dbReference type="NCBI Taxonomy" id="2005002"/>
    <lineage>
        <taxon>Bacteria</taxon>
        <taxon>Pseudomonadati</taxon>
        <taxon>Thermodesulfobacteriota</taxon>
        <taxon>Desulfobulbia</taxon>
        <taxon>Desulfobulbales</taxon>
        <taxon>Desulfobulbaceae</taxon>
        <taxon>Candidatus Electronema</taxon>
    </lineage>
</organism>
<dbReference type="Pfam" id="PF20259">
    <property type="entry name" value="tRNA_Me_trans_M"/>
    <property type="match status" value="1"/>
</dbReference>